<reference evidence="5" key="1">
    <citation type="submission" date="2015-11" db="EMBL/GenBank/DDBJ databases">
        <authorList>
            <person name="Varghese N."/>
        </authorList>
    </citation>
    <scope>NUCLEOTIDE SEQUENCE [LARGE SCALE GENOMIC DNA]</scope>
    <source>
        <strain evidence="5">JGI-23</strain>
    </source>
</reference>
<dbReference type="SMART" id="SM00448">
    <property type="entry name" value="REC"/>
    <property type="match status" value="1"/>
</dbReference>
<dbReference type="AlphaFoldDB" id="A0A0P1MLE2"/>
<keyword evidence="5" id="KW-1185">Reference proteome</keyword>
<dbReference type="PROSITE" id="PS50110">
    <property type="entry name" value="RESPONSE_REGULATORY"/>
    <property type="match status" value="1"/>
</dbReference>
<feature type="domain" description="Response regulatory" evidence="3">
    <location>
        <begin position="3"/>
        <end position="128"/>
    </location>
</feature>
<proteinExistence type="predicted"/>
<dbReference type="PANTHER" id="PTHR44591">
    <property type="entry name" value="STRESS RESPONSE REGULATOR PROTEIN 1"/>
    <property type="match status" value="1"/>
</dbReference>
<evidence type="ECO:0000259" key="3">
    <source>
        <dbReference type="PROSITE" id="PS50110"/>
    </source>
</evidence>
<dbReference type="PANTHER" id="PTHR44591:SF3">
    <property type="entry name" value="RESPONSE REGULATORY DOMAIN-CONTAINING PROTEIN"/>
    <property type="match status" value="1"/>
</dbReference>
<protein>
    <submittedName>
        <fullName evidence="4">CheY chemotaxis protein or a CheY-like REC (Receiver) domain</fullName>
    </submittedName>
</protein>
<evidence type="ECO:0000256" key="1">
    <source>
        <dbReference type="ARBA" id="ARBA00022553"/>
    </source>
</evidence>
<dbReference type="InterPro" id="IPR050595">
    <property type="entry name" value="Bact_response_regulator"/>
</dbReference>
<evidence type="ECO:0000256" key="2">
    <source>
        <dbReference type="PROSITE-ProRule" id="PRU00169"/>
    </source>
</evidence>
<evidence type="ECO:0000313" key="4">
    <source>
        <dbReference type="EMBL" id="CUS96252.1"/>
    </source>
</evidence>
<dbReference type="SUPFAM" id="SSF52172">
    <property type="entry name" value="CheY-like"/>
    <property type="match status" value="1"/>
</dbReference>
<dbReference type="GO" id="GO:0000160">
    <property type="term" value="P:phosphorelay signal transduction system"/>
    <property type="evidence" value="ECO:0007669"/>
    <property type="project" value="InterPro"/>
</dbReference>
<sequence length="136" mass="15032">MAHILVVEDDKLTAQLFEIILKRKGGFDVTVTDDGEKIIELLNSGKVDLIIMDVSLSGTFVNGVQVDGLKLSKMIKENEATSKIPIILATAHAMRGDAERFLSESKADDYISKPITDHDSFIQKIKGYLNEPRDKG</sequence>
<dbReference type="Gene3D" id="3.40.50.2300">
    <property type="match status" value="1"/>
</dbReference>
<accession>A0A0P1MLE2</accession>
<dbReference type="Proteomes" id="UP000199197">
    <property type="component" value="Unassembled WGS sequence"/>
</dbReference>
<dbReference type="OrthoDB" id="9792014at2"/>
<keyword evidence="1 2" id="KW-0597">Phosphoprotein</keyword>
<evidence type="ECO:0000313" key="5">
    <source>
        <dbReference type="Proteomes" id="UP000199197"/>
    </source>
</evidence>
<dbReference type="Pfam" id="PF00072">
    <property type="entry name" value="Response_reg"/>
    <property type="match status" value="1"/>
</dbReference>
<dbReference type="RefSeq" id="WP_092346755.1">
    <property type="nucleotide sequence ID" value="NZ_CZVW01000001.1"/>
</dbReference>
<gene>
    <name evidence="4" type="ORF">JGI23_00089</name>
</gene>
<dbReference type="InterPro" id="IPR001789">
    <property type="entry name" value="Sig_transdc_resp-reg_receiver"/>
</dbReference>
<feature type="modified residue" description="4-aspartylphosphate" evidence="2">
    <location>
        <position position="53"/>
    </location>
</feature>
<name>A0A0P1MLE2_9BACT</name>
<organism evidence="4 5">
    <name type="scientific">Candidatus Chryseopegocella kryptomonas</name>
    <dbReference type="NCBI Taxonomy" id="1633643"/>
    <lineage>
        <taxon>Bacteria</taxon>
        <taxon>Pseudomonadati</taxon>
        <taxon>Candidatus Kryptoniota</taxon>
        <taxon>Candidatus Chryseopegocella</taxon>
    </lineage>
</organism>
<dbReference type="EMBL" id="CZVW01000001">
    <property type="protein sequence ID" value="CUS96252.1"/>
    <property type="molecule type" value="Genomic_DNA"/>
</dbReference>
<dbReference type="InterPro" id="IPR011006">
    <property type="entry name" value="CheY-like_superfamily"/>
</dbReference>